<evidence type="ECO:0000313" key="2">
    <source>
        <dbReference type="EMBL" id="GIE44122.1"/>
    </source>
</evidence>
<accession>A0A7W7HKD4</accession>
<sequence>MTVVDIDAVRDWLGRLPGGSLAGRYGAAWDTFQQLDKPVVTLFGSYDTGKSSLLRRLIADTGGTAPAWLTISARHETFEVNGVEVGGCIVRDTPGFSVGGSDVRAQNNTREALAAVDLTDVGVLVLTPQLATADRDQLQQLITREWPAGTLWIVISRFDEAGVNPEHGLAPYRELTARKVAELRQQLTFDDSAPVYAVAPDPFGLAGSYTDLGPETWDAYRAWDGMKDLTDALGAVSSSDLPGWRHAAGQRYWTAVLEQTVTELRVQLAGYTVRAEVATSGINRRRASENELDAIDRAARAGLDGLVEEVLRRAGNPASGTDEVQAEIQRALGEWFEKHELRLQRLRQSVRKSTERDHAHPAWADFASLVATLESGTTRVPAEGLAGRVESVGPMLVGVLKAMSDAAGPLAGKKTRTAKAAEGLGRHLGTVEAAVPLVVYAAKIFDDYRADRARTNQDRAAADSRQQLVDACTRHALDTWQPYVDDLRDEIVAATSDRADLDESLHQLVGHLREALAEGERLLTPPR</sequence>
<organism evidence="3 4">
    <name type="scientific">Actinoplanes lobatus</name>
    <dbReference type="NCBI Taxonomy" id="113568"/>
    <lineage>
        <taxon>Bacteria</taxon>
        <taxon>Bacillati</taxon>
        <taxon>Actinomycetota</taxon>
        <taxon>Actinomycetes</taxon>
        <taxon>Micromonosporales</taxon>
        <taxon>Micromonosporaceae</taxon>
        <taxon>Actinoplanes</taxon>
    </lineage>
</organism>
<keyword evidence="5" id="KW-1185">Reference proteome</keyword>
<dbReference type="SUPFAM" id="SSF52540">
    <property type="entry name" value="P-loop containing nucleoside triphosphate hydrolases"/>
    <property type="match status" value="1"/>
</dbReference>
<dbReference type="EMBL" id="BOMP01000119">
    <property type="protein sequence ID" value="GIE44122.1"/>
    <property type="molecule type" value="Genomic_DNA"/>
</dbReference>
<dbReference type="Gene3D" id="3.40.50.300">
    <property type="entry name" value="P-loop containing nucleotide triphosphate hydrolases"/>
    <property type="match status" value="1"/>
</dbReference>
<dbReference type="GO" id="GO:0005525">
    <property type="term" value="F:GTP binding"/>
    <property type="evidence" value="ECO:0007669"/>
    <property type="project" value="InterPro"/>
</dbReference>
<evidence type="ECO:0000313" key="3">
    <source>
        <dbReference type="EMBL" id="MBB4752109.1"/>
    </source>
</evidence>
<evidence type="ECO:0000313" key="5">
    <source>
        <dbReference type="Proteomes" id="UP000631312"/>
    </source>
</evidence>
<evidence type="ECO:0000313" key="4">
    <source>
        <dbReference type="Proteomes" id="UP000590511"/>
    </source>
</evidence>
<dbReference type="AlphaFoldDB" id="A0A7W7HKD4"/>
<comment type="caution">
    <text evidence="3">The sequence shown here is derived from an EMBL/GenBank/DDBJ whole genome shotgun (WGS) entry which is preliminary data.</text>
</comment>
<dbReference type="EMBL" id="JACHNC010000001">
    <property type="protein sequence ID" value="MBB4752109.1"/>
    <property type="molecule type" value="Genomic_DNA"/>
</dbReference>
<dbReference type="CDD" id="cd00882">
    <property type="entry name" value="Ras_like_GTPase"/>
    <property type="match status" value="1"/>
</dbReference>
<gene>
    <name evidence="2" type="ORF">Alo02nite_70200</name>
    <name evidence="3" type="ORF">BJ964_006270</name>
</gene>
<dbReference type="InterPro" id="IPR027417">
    <property type="entry name" value="P-loop_NTPase"/>
</dbReference>
<evidence type="ECO:0000259" key="1">
    <source>
        <dbReference type="Pfam" id="PF01926"/>
    </source>
</evidence>
<feature type="domain" description="G" evidence="1">
    <location>
        <begin position="40"/>
        <end position="143"/>
    </location>
</feature>
<dbReference type="InterPro" id="IPR006073">
    <property type="entry name" value="GTP-bd"/>
</dbReference>
<dbReference type="Proteomes" id="UP000590511">
    <property type="component" value="Unassembled WGS sequence"/>
</dbReference>
<reference evidence="2 5" key="2">
    <citation type="submission" date="2021-01" db="EMBL/GenBank/DDBJ databases">
        <title>Whole genome shotgun sequence of Actinoplanes lobatus NBRC 12513.</title>
        <authorList>
            <person name="Komaki H."/>
            <person name="Tamura T."/>
        </authorList>
    </citation>
    <scope>NUCLEOTIDE SEQUENCE [LARGE SCALE GENOMIC DNA]</scope>
    <source>
        <strain evidence="2 5">NBRC 12513</strain>
    </source>
</reference>
<dbReference type="Proteomes" id="UP000631312">
    <property type="component" value="Unassembled WGS sequence"/>
</dbReference>
<reference evidence="3 4" key="1">
    <citation type="submission" date="2020-08" db="EMBL/GenBank/DDBJ databases">
        <title>Sequencing the genomes of 1000 actinobacteria strains.</title>
        <authorList>
            <person name="Klenk H.-P."/>
        </authorList>
    </citation>
    <scope>NUCLEOTIDE SEQUENCE [LARGE SCALE GENOMIC DNA]</scope>
    <source>
        <strain evidence="3 4">DSM 43150</strain>
    </source>
</reference>
<dbReference type="RefSeq" id="WP_188124029.1">
    <property type="nucleotide sequence ID" value="NZ_BOMP01000119.1"/>
</dbReference>
<dbReference type="Pfam" id="PF01926">
    <property type="entry name" value="MMR_HSR1"/>
    <property type="match status" value="1"/>
</dbReference>
<protein>
    <recommendedName>
        <fullName evidence="1">G domain-containing protein</fullName>
    </recommendedName>
</protein>
<name>A0A7W7HKD4_9ACTN</name>
<proteinExistence type="predicted"/>